<dbReference type="EMBL" id="AFYH01204637">
    <property type="status" value="NOT_ANNOTATED_CDS"/>
    <property type="molecule type" value="Genomic_DNA"/>
</dbReference>
<dbReference type="AlphaFoldDB" id="H2ZY62"/>
<evidence type="ECO:0000313" key="3">
    <source>
        <dbReference type="Proteomes" id="UP000008672"/>
    </source>
</evidence>
<accession>H2ZY62</accession>
<evidence type="ECO:0000313" key="2">
    <source>
        <dbReference type="Ensembl" id="ENSLACP00000002333.1"/>
    </source>
</evidence>
<evidence type="ECO:0000259" key="1">
    <source>
        <dbReference type="Pfam" id="PF05699"/>
    </source>
</evidence>
<protein>
    <recommendedName>
        <fullName evidence="1">HAT C-terminal dimerisation domain-containing protein</fullName>
    </recommendedName>
</protein>
<dbReference type="GeneTree" id="ENSGT00940000154356"/>
<dbReference type="GO" id="GO:0046983">
    <property type="term" value="F:protein dimerization activity"/>
    <property type="evidence" value="ECO:0007669"/>
    <property type="project" value="InterPro"/>
</dbReference>
<dbReference type="Pfam" id="PF05699">
    <property type="entry name" value="Dimer_Tnp_hAT"/>
    <property type="match status" value="1"/>
</dbReference>
<dbReference type="Proteomes" id="UP000008672">
    <property type="component" value="Unassembled WGS sequence"/>
</dbReference>
<proteinExistence type="predicted"/>
<sequence>MLLAAKLPKISVFFQTFRGHRENNFKEAKNSAIKSEKWGGQTKFQEKRMRKVKRHFDELCENERLANSESFFKVNVFYRCLNIINAQLTNRFQSLQAVADKFSVIQPNTLISASDEDLYKAEKLANHFNKDISPVFPGQLLSFRSCLKSEISKQSSVKDLANILIVDNNALASSFSEFCTVLLLFLTIPVTVASAEHSFSKIKLIKNYLRSTMGQERLRGLGMLSIENERARKINLQQIIDEFTERKARKMRFK</sequence>
<reference evidence="2" key="2">
    <citation type="submission" date="2025-08" db="UniProtKB">
        <authorList>
            <consortium name="Ensembl"/>
        </authorList>
    </citation>
    <scope>IDENTIFICATION</scope>
</reference>
<organism evidence="2 3">
    <name type="scientific">Latimeria chalumnae</name>
    <name type="common">Coelacanth</name>
    <dbReference type="NCBI Taxonomy" id="7897"/>
    <lineage>
        <taxon>Eukaryota</taxon>
        <taxon>Metazoa</taxon>
        <taxon>Chordata</taxon>
        <taxon>Craniata</taxon>
        <taxon>Vertebrata</taxon>
        <taxon>Euteleostomi</taxon>
        <taxon>Coelacanthiformes</taxon>
        <taxon>Coelacanthidae</taxon>
        <taxon>Latimeria</taxon>
    </lineage>
</organism>
<name>H2ZY62_LATCH</name>
<dbReference type="Ensembl" id="ENSLACT00000002351.1">
    <property type="protein sequence ID" value="ENSLACP00000002333.1"/>
    <property type="gene ID" value="ENSLACG00000002083.1"/>
</dbReference>
<dbReference type="InterPro" id="IPR008906">
    <property type="entry name" value="HATC_C_dom"/>
</dbReference>
<dbReference type="PANTHER" id="PTHR45749">
    <property type="match status" value="1"/>
</dbReference>
<keyword evidence="3" id="KW-1185">Reference proteome</keyword>
<dbReference type="PANTHER" id="PTHR45749:SF37">
    <property type="entry name" value="OS05G0311600 PROTEIN"/>
    <property type="match status" value="1"/>
</dbReference>
<reference evidence="3" key="1">
    <citation type="submission" date="2011-08" db="EMBL/GenBank/DDBJ databases">
        <title>The draft genome of Latimeria chalumnae.</title>
        <authorList>
            <person name="Di Palma F."/>
            <person name="Alfoldi J."/>
            <person name="Johnson J."/>
            <person name="Berlin A."/>
            <person name="Gnerre S."/>
            <person name="Jaffe D."/>
            <person name="MacCallum I."/>
            <person name="Young S."/>
            <person name="Walker B.J."/>
            <person name="Lander E."/>
            <person name="Lindblad-Toh K."/>
        </authorList>
    </citation>
    <scope>NUCLEOTIDE SEQUENCE [LARGE SCALE GENOMIC DNA]</scope>
    <source>
        <strain evidence="3">Wild caught</strain>
    </source>
</reference>
<dbReference type="EMBL" id="AFYH01204636">
    <property type="status" value="NOT_ANNOTATED_CDS"/>
    <property type="molecule type" value="Genomic_DNA"/>
</dbReference>
<reference evidence="2" key="3">
    <citation type="submission" date="2025-09" db="UniProtKB">
        <authorList>
            <consortium name="Ensembl"/>
        </authorList>
    </citation>
    <scope>IDENTIFICATION</scope>
</reference>
<feature type="domain" description="HAT C-terminal dimerisation" evidence="1">
    <location>
        <begin position="173"/>
        <end position="228"/>
    </location>
</feature>